<evidence type="ECO:0000256" key="1">
    <source>
        <dbReference type="SAM" id="SignalP"/>
    </source>
</evidence>
<organism evidence="2 3">
    <name type="scientific">Deinococcus yavapaiensis KR-236</name>
    <dbReference type="NCBI Taxonomy" id="694435"/>
    <lineage>
        <taxon>Bacteria</taxon>
        <taxon>Thermotogati</taxon>
        <taxon>Deinococcota</taxon>
        <taxon>Deinococci</taxon>
        <taxon>Deinococcales</taxon>
        <taxon>Deinococcaceae</taxon>
        <taxon>Deinococcus</taxon>
    </lineage>
</organism>
<name>A0A318RZL9_9DEIO</name>
<feature type="chain" id="PRO_5016351701" description="DUF3256 family protein" evidence="1">
    <location>
        <begin position="26"/>
        <end position="227"/>
    </location>
</feature>
<keyword evidence="3" id="KW-1185">Reference proteome</keyword>
<reference evidence="2 3" key="1">
    <citation type="submission" date="2018-06" db="EMBL/GenBank/DDBJ databases">
        <title>Genomic Encyclopedia of Type Strains, Phase IV (KMG-IV): sequencing the most valuable type-strain genomes for metagenomic binning, comparative biology and taxonomic classification.</title>
        <authorList>
            <person name="Goeker M."/>
        </authorList>
    </citation>
    <scope>NUCLEOTIDE SEQUENCE [LARGE SCALE GENOMIC DNA]</scope>
    <source>
        <strain evidence="2 3">DSM 18048</strain>
    </source>
</reference>
<keyword evidence="1" id="KW-0732">Signal</keyword>
<accession>A0A318RZL9</accession>
<evidence type="ECO:0000313" key="3">
    <source>
        <dbReference type="Proteomes" id="UP000248326"/>
    </source>
</evidence>
<gene>
    <name evidence="2" type="ORF">DES52_12233</name>
</gene>
<comment type="caution">
    <text evidence="2">The sequence shown here is derived from an EMBL/GenBank/DDBJ whole genome shotgun (WGS) entry which is preliminary data.</text>
</comment>
<dbReference type="EMBL" id="QJSX01000022">
    <property type="protein sequence ID" value="PYE49487.1"/>
    <property type="molecule type" value="Genomic_DNA"/>
</dbReference>
<protein>
    <recommendedName>
        <fullName evidence="4">DUF3256 family protein</fullName>
    </recommendedName>
</protein>
<evidence type="ECO:0008006" key="4">
    <source>
        <dbReference type="Google" id="ProtNLM"/>
    </source>
</evidence>
<proteinExistence type="predicted"/>
<sequence>MPCFPVQRFLFLLLTVALNSATAAAPQKTGETLLKELPGMAQRSALEQQYGAGMFTVQAPLPLVVERFAGFQISDPKVDQRERTYTMNGEGLRGTLIATQAPNGTFINKLTLNASVTTNGEPLFVTLAALTTFAFHCFDVDSWKPESKGKSWQEAVLRQTATRNSPQDTYKWTYNDAGLQATLLAEPSEEMLSVTFEIQAKDTLQPNARQWIRACTFGKQALLQTFK</sequence>
<dbReference type="Proteomes" id="UP000248326">
    <property type="component" value="Unassembled WGS sequence"/>
</dbReference>
<evidence type="ECO:0000313" key="2">
    <source>
        <dbReference type="EMBL" id="PYE49487.1"/>
    </source>
</evidence>
<dbReference type="AlphaFoldDB" id="A0A318RZL9"/>
<feature type="signal peptide" evidence="1">
    <location>
        <begin position="1"/>
        <end position="25"/>
    </location>
</feature>